<proteinExistence type="predicted"/>
<gene>
    <name evidence="2" type="ORF">EDD18DRAFT_1357213</name>
</gene>
<comment type="caution">
    <text evidence="2">The sequence shown here is derived from an EMBL/GenBank/DDBJ whole genome shotgun (WGS) entry which is preliminary data.</text>
</comment>
<keyword evidence="3" id="KW-1185">Reference proteome</keyword>
<dbReference type="Gene3D" id="3.40.532.10">
    <property type="entry name" value="Peptidase C12, ubiquitin carboxyl-terminal hydrolase"/>
    <property type="match status" value="1"/>
</dbReference>
<protein>
    <submittedName>
        <fullName evidence="2">Uncharacterized protein</fullName>
    </submittedName>
</protein>
<accession>A0AA39PYF5</accession>
<organism evidence="2 3">
    <name type="scientific">Armillaria luteobubalina</name>
    <dbReference type="NCBI Taxonomy" id="153913"/>
    <lineage>
        <taxon>Eukaryota</taxon>
        <taxon>Fungi</taxon>
        <taxon>Dikarya</taxon>
        <taxon>Basidiomycota</taxon>
        <taxon>Agaricomycotina</taxon>
        <taxon>Agaricomycetes</taxon>
        <taxon>Agaricomycetidae</taxon>
        <taxon>Agaricales</taxon>
        <taxon>Marasmiineae</taxon>
        <taxon>Physalacriaceae</taxon>
        <taxon>Armillaria</taxon>
    </lineage>
</organism>
<dbReference type="Proteomes" id="UP001175228">
    <property type="component" value="Unassembled WGS sequence"/>
</dbReference>
<dbReference type="GO" id="GO:0006511">
    <property type="term" value="P:ubiquitin-dependent protein catabolic process"/>
    <property type="evidence" value="ECO:0007669"/>
    <property type="project" value="InterPro"/>
</dbReference>
<sequence length="119" mass="13278">MPTTLLLGVFPSVPYTHSHRSNDPRPADIQGTDNTLATAILDAVKKKEKMKWGSNPPPNKCAKTKKAPSKEGDEETYHFISYIPAYGKVWELKDAVSKMKTHTTACWMGRRVAFILSVC</sequence>
<dbReference type="EMBL" id="JAUEPU010000027">
    <property type="protein sequence ID" value="KAK0492850.1"/>
    <property type="molecule type" value="Genomic_DNA"/>
</dbReference>
<reference evidence="2" key="1">
    <citation type="submission" date="2023-06" db="EMBL/GenBank/DDBJ databases">
        <authorList>
            <consortium name="Lawrence Berkeley National Laboratory"/>
            <person name="Ahrendt S."/>
            <person name="Sahu N."/>
            <person name="Indic B."/>
            <person name="Wong-Bajracharya J."/>
            <person name="Merenyi Z."/>
            <person name="Ke H.-M."/>
            <person name="Monk M."/>
            <person name="Kocsube S."/>
            <person name="Drula E."/>
            <person name="Lipzen A."/>
            <person name="Balint B."/>
            <person name="Henrissat B."/>
            <person name="Andreopoulos B."/>
            <person name="Martin F.M."/>
            <person name="Harder C.B."/>
            <person name="Rigling D."/>
            <person name="Ford K.L."/>
            <person name="Foster G.D."/>
            <person name="Pangilinan J."/>
            <person name="Papanicolaou A."/>
            <person name="Barry K."/>
            <person name="LaButti K."/>
            <person name="Viragh M."/>
            <person name="Koriabine M."/>
            <person name="Yan M."/>
            <person name="Riley R."/>
            <person name="Champramary S."/>
            <person name="Plett K.L."/>
            <person name="Tsai I.J."/>
            <person name="Slot J."/>
            <person name="Sipos G."/>
            <person name="Plett J."/>
            <person name="Nagy L.G."/>
            <person name="Grigoriev I.V."/>
        </authorList>
    </citation>
    <scope>NUCLEOTIDE SEQUENCE</scope>
    <source>
        <strain evidence="2">HWK02</strain>
    </source>
</reference>
<evidence type="ECO:0000256" key="1">
    <source>
        <dbReference type="SAM" id="MobiDB-lite"/>
    </source>
</evidence>
<evidence type="ECO:0000313" key="2">
    <source>
        <dbReference type="EMBL" id="KAK0492850.1"/>
    </source>
</evidence>
<evidence type="ECO:0000313" key="3">
    <source>
        <dbReference type="Proteomes" id="UP001175228"/>
    </source>
</evidence>
<dbReference type="InterPro" id="IPR036959">
    <property type="entry name" value="Peptidase_C12_UCH_sf"/>
</dbReference>
<dbReference type="AlphaFoldDB" id="A0AA39PYF5"/>
<name>A0AA39PYF5_9AGAR</name>
<feature type="region of interest" description="Disordered" evidence="1">
    <location>
        <begin position="48"/>
        <end position="71"/>
    </location>
</feature>
<dbReference type="GO" id="GO:0004843">
    <property type="term" value="F:cysteine-type deubiquitinase activity"/>
    <property type="evidence" value="ECO:0007669"/>
    <property type="project" value="InterPro"/>
</dbReference>